<feature type="region of interest" description="Disordered" evidence="1">
    <location>
        <begin position="24"/>
        <end position="63"/>
    </location>
</feature>
<accession>A0A182RYU0</accession>
<sequence>MKLFWTVQMVIVLVLQLTSSLPTGSLPTENASEASETAEDVTTEMETPTSTTSINPIHNEVNTSDDEIPTFNRNQVNLDLPNDLFSSTANLTFRLRNFIGDFITRASVRIAQVVRFFQPVFGYHLMIDIPKELDV</sequence>
<keyword evidence="2" id="KW-0732">Signal</keyword>
<protein>
    <submittedName>
        <fullName evidence="3">Uncharacterized protein</fullName>
    </submittedName>
</protein>
<feature type="compositionally biased region" description="Low complexity" evidence="1">
    <location>
        <begin position="44"/>
        <end position="53"/>
    </location>
</feature>
<evidence type="ECO:0000256" key="2">
    <source>
        <dbReference type="SAM" id="SignalP"/>
    </source>
</evidence>
<dbReference type="VEuPathDB" id="VectorBase:AFUN2_007569"/>
<evidence type="ECO:0000256" key="1">
    <source>
        <dbReference type="SAM" id="MobiDB-lite"/>
    </source>
</evidence>
<feature type="chain" id="PRO_5008135194" evidence="2">
    <location>
        <begin position="21"/>
        <end position="135"/>
    </location>
</feature>
<organism evidence="3">
    <name type="scientific">Anopheles funestus</name>
    <name type="common">African malaria mosquito</name>
    <dbReference type="NCBI Taxonomy" id="62324"/>
    <lineage>
        <taxon>Eukaryota</taxon>
        <taxon>Metazoa</taxon>
        <taxon>Ecdysozoa</taxon>
        <taxon>Arthropoda</taxon>
        <taxon>Hexapoda</taxon>
        <taxon>Insecta</taxon>
        <taxon>Pterygota</taxon>
        <taxon>Neoptera</taxon>
        <taxon>Endopterygota</taxon>
        <taxon>Diptera</taxon>
        <taxon>Nematocera</taxon>
        <taxon>Culicoidea</taxon>
        <taxon>Culicidae</taxon>
        <taxon>Anophelinae</taxon>
        <taxon>Anopheles</taxon>
    </lineage>
</organism>
<dbReference type="EnsemblMetazoa" id="AFUN011469-RA">
    <property type="protein sequence ID" value="AFUN011469-PA"/>
    <property type="gene ID" value="AFUN011469"/>
</dbReference>
<feature type="signal peptide" evidence="2">
    <location>
        <begin position="1"/>
        <end position="20"/>
    </location>
</feature>
<evidence type="ECO:0000313" key="3">
    <source>
        <dbReference type="EnsemblMetazoa" id="AFUN011469-PA"/>
    </source>
</evidence>
<reference evidence="3" key="1">
    <citation type="submission" date="2020-05" db="UniProtKB">
        <authorList>
            <consortium name="EnsemblMetazoa"/>
        </authorList>
    </citation>
    <scope>IDENTIFICATION</scope>
    <source>
        <strain evidence="3">FUMOZ</strain>
    </source>
</reference>
<dbReference type="VEuPathDB" id="VectorBase:AFUN011469"/>
<name>A0A182RYU0_ANOFN</name>
<proteinExistence type="predicted"/>
<dbReference type="AlphaFoldDB" id="A0A182RYU0"/>